<dbReference type="InterPro" id="IPR032260">
    <property type="entry name" value="DUF5060"/>
</dbReference>
<dbReference type="Pfam" id="PF12904">
    <property type="entry name" value="Collagen_bind_2"/>
    <property type="match status" value="1"/>
</dbReference>
<evidence type="ECO:0000313" key="5">
    <source>
        <dbReference type="Proteomes" id="UP001596472"/>
    </source>
</evidence>
<feature type="chain" id="PRO_5045260693" evidence="1">
    <location>
        <begin position="25"/>
        <end position="627"/>
    </location>
</feature>
<protein>
    <submittedName>
        <fullName evidence="4">DUF5060 domain-containing protein</fullName>
    </submittedName>
</protein>
<dbReference type="RefSeq" id="WP_379715179.1">
    <property type="nucleotide sequence ID" value="NZ_JBHTBS010000012.1"/>
</dbReference>
<accession>A0ABW2LDM5</accession>
<dbReference type="Pfam" id="PF16586">
    <property type="entry name" value="DUF5060"/>
    <property type="match status" value="1"/>
</dbReference>
<dbReference type="Gene3D" id="2.60.40.10">
    <property type="entry name" value="Immunoglobulins"/>
    <property type="match status" value="1"/>
</dbReference>
<feature type="domain" description="DUF5060" evidence="3">
    <location>
        <begin position="34"/>
        <end position="117"/>
    </location>
</feature>
<keyword evidence="1" id="KW-0732">Signal</keyword>
<dbReference type="EMBL" id="JBHTBS010000012">
    <property type="protein sequence ID" value="MFC7339062.1"/>
    <property type="molecule type" value="Genomic_DNA"/>
</dbReference>
<evidence type="ECO:0000259" key="3">
    <source>
        <dbReference type="Pfam" id="PF16586"/>
    </source>
</evidence>
<feature type="domain" description="Putative collagen-binding" evidence="2">
    <location>
        <begin position="545"/>
        <end position="623"/>
    </location>
</feature>
<dbReference type="InterPro" id="IPR024749">
    <property type="entry name" value="Collagen-bd_put"/>
</dbReference>
<sequence length="627" mass="70977">MTLRSKKTLSLLFTLLLGSSLASASEQAKITGELKKWHKVTLTFTGPETSETANPNPFLHYRFNVEFKHEASGKSYTVPGYFAADGNAAQTSATSGDQWRVHFSPDEIGEWSYTASFYEYDYVAVSEWKKPAKPAKTGYMHGETGKFTVDKTDKTGRDFRGKGRLQVSGDRYLRFAETGEIFFKCGPDAPENLLSYTDFDGSYHDDGHYNKGAFADHPNEGIKTWEAHLKDWKEGDPTWGDGKGKALIGALNYLEEKGMNAFSFLTLTIVGDDQNVFPYIDYDTYDRMDVSKLDQWEILFEHATERGLFLHFKTQEAENQGLLDGGGLGALRRLYYRELIARFGHHPALNWNMGEEIGEWQPKQRTPPQYTHQRLAMAEYFHDHDPYHHHIVIHNGNWFDDLYGPNSYYTGASLQTNQQDFSNVHGSVLRILEDSKKKGKIWAVAVDEPGDAQFSLAPDEVDAEHDDARKNGLWGAFLAGAWGLEWYFGYKYPHSDLTCEDWRSRDLFWDQCKVALDFFNEVRLPYAEMESHDELIVDNGPTRRSAKGDYCLAKPGQAYVVLVKKGNAISLTLESGEYQLQWFNPREGGALQQGEVTSISAEGKGAHSLGMPPEADGKDWVALIKKR</sequence>
<organism evidence="4 5">
    <name type="scientific">Haloferula chungangensis</name>
    <dbReference type="NCBI Taxonomy" id="1048331"/>
    <lineage>
        <taxon>Bacteria</taxon>
        <taxon>Pseudomonadati</taxon>
        <taxon>Verrucomicrobiota</taxon>
        <taxon>Verrucomicrobiia</taxon>
        <taxon>Verrucomicrobiales</taxon>
        <taxon>Verrucomicrobiaceae</taxon>
        <taxon>Haloferula</taxon>
    </lineage>
</organism>
<dbReference type="Gene3D" id="3.20.20.80">
    <property type="entry name" value="Glycosidases"/>
    <property type="match status" value="1"/>
</dbReference>
<reference evidence="5" key="1">
    <citation type="journal article" date="2019" name="Int. J. Syst. Evol. Microbiol.">
        <title>The Global Catalogue of Microorganisms (GCM) 10K type strain sequencing project: providing services to taxonomists for standard genome sequencing and annotation.</title>
        <authorList>
            <consortium name="The Broad Institute Genomics Platform"/>
            <consortium name="The Broad Institute Genome Sequencing Center for Infectious Disease"/>
            <person name="Wu L."/>
            <person name="Ma J."/>
        </authorList>
    </citation>
    <scope>NUCLEOTIDE SEQUENCE [LARGE SCALE GENOMIC DNA]</scope>
    <source>
        <strain evidence="5">CGMCC 4.1467</strain>
    </source>
</reference>
<feature type="signal peptide" evidence="1">
    <location>
        <begin position="1"/>
        <end position="24"/>
    </location>
</feature>
<gene>
    <name evidence="4" type="ORF">ACFQY0_17850</name>
</gene>
<evidence type="ECO:0000256" key="1">
    <source>
        <dbReference type="SAM" id="SignalP"/>
    </source>
</evidence>
<dbReference type="Proteomes" id="UP001596472">
    <property type="component" value="Unassembled WGS sequence"/>
</dbReference>
<dbReference type="InterPro" id="IPR013783">
    <property type="entry name" value="Ig-like_fold"/>
</dbReference>
<evidence type="ECO:0000259" key="2">
    <source>
        <dbReference type="Pfam" id="PF12904"/>
    </source>
</evidence>
<evidence type="ECO:0000313" key="4">
    <source>
        <dbReference type="EMBL" id="MFC7339062.1"/>
    </source>
</evidence>
<name>A0ABW2LDM5_9BACT</name>
<keyword evidence="5" id="KW-1185">Reference proteome</keyword>
<comment type="caution">
    <text evidence="4">The sequence shown here is derived from an EMBL/GenBank/DDBJ whole genome shotgun (WGS) entry which is preliminary data.</text>
</comment>
<proteinExistence type="predicted"/>